<reference evidence="2" key="1">
    <citation type="submission" date="2022-10" db="EMBL/GenBank/DDBJ databases">
        <title>Puccinia triticina Genome sequencing and assembly.</title>
        <authorList>
            <person name="Li C."/>
        </authorList>
    </citation>
    <scope>NUCLEOTIDE SEQUENCE</scope>
    <source>
        <strain evidence="2">Pt15</strain>
    </source>
</reference>
<dbReference type="EMBL" id="CP110422">
    <property type="protein sequence ID" value="WAQ82587.1"/>
    <property type="molecule type" value="Genomic_DNA"/>
</dbReference>
<evidence type="ECO:0000256" key="1">
    <source>
        <dbReference type="SAM" id="MobiDB-lite"/>
    </source>
</evidence>
<feature type="region of interest" description="Disordered" evidence="1">
    <location>
        <begin position="33"/>
        <end position="69"/>
    </location>
</feature>
<evidence type="ECO:0000313" key="2">
    <source>
        <dbReference type="EMBL" id="WAQ82587.1"/>
    </source>
</evidence>
<feature type="compositionally biased region" description="Basic and acidic residues" evidence="1">
    <location>
        <begin position="35"/>
        <end position="55"/>
    </location>
</feature>
<organism evidence="2 3">
    <name type="scientific">Puccinia triticina</name>
    <dbReference type="NCBI Taxonomy" id="208348"/>
    <lineage>
        <taxon>Eukaryota</taxon>
        <taxon>Fungi</taxon>
        <taxon>Dikarya</taxon>
        <taxon>Basidiomycota</taxon>
        <taxon>Pucciniomycotina</taxon>
        <taxon>Pucciniomycetes</taxon>
        <taxon>Pucciniales</taxon>
        <taxon>Pucciniaceae</taxon>
        <taxon>Puccinia</taxon>
    </lineage>
</organism>
<gene>
    <name evidence="2" type="ORF">PtA15_2A904</name>
</gene>
<protein>
    <submittedName>
        <fullName evidence="2">Uncharacterized protein</fullName>
    </submittedName>
</protein>
<accession>A0ABY7CIF9</accession>
<name>A0ABY7CIF9_9BASI</name>
<keyword evidence="3" id="KW-1185">Reference proteome</keyword>
<sequence>MPQSNHPNMRTQSELEEQSLIERDVRIGQRLGQIDADHEPGVWEDINNKQPDHPNYKPPIGSYTDPDWQVDLGNLPSSAHASYHQARRYAEARVRLQNRWMQLEKDATAAFLLCQRKTSNWTYQNRPEAYGT</sequence>
<proteinExistence type="predicted"/>
<dbReference type="Proteomes" id="UP001164743">
    <property type="component" value="Chromosome 2A"/>
</dbReference>
<evidence type="ECO:0000313" key="3">
    <source>
        <dbReference type="Proteomes" id="UP001164743"/>
    </source>
</evidence>
<dbReference type="RefSeq" id="XP_053018142.1">
    <property type="nucleotide sequence ID" value="XM_053166973.1"/>
</dbReference>
<dbReference type="GeneID" id="77807868"/>